<feature type="domain" description="Type II methyltransferase M.Eco57I C-terminal" evidence="6">
    <location>
        <begin position="262"/>
        <end position="512"/>
    </location>
</feature>
<dbReference type="InterPro" id="IPR002052">
    <property type="entry name" value="DNA_methylase_N6_adenine_CS"/>
</dbReference>
<dbReference type="GO" id="GO:0009307">
    <property type="term" value="P:DNA restriction-modification system"/>
    <property type="evidence" value="ECO:0007669"/>
    <property type="project" value="UniProtKB-KW"/>
</dbReference>
<accession>A0A1F6A7A8</accession>
<keyword evidence="4" id="KW-0680">Restriction system</keyword>
<evidence type="ECO:0000313" key="8">
    <source>
        <dbReference type="Proteomes" id="UP000177092"/>
    </source>
</evidence>
<evidence type="ECO:0000259" key="6">
    <source>
        <dbReference type="Pfam" id="PF22837"/>
    </source>
</evidence>
<dbReference type="InterPro" id="IPR003356">
    <property type="entry name" value="DNA_methylase_A-5"/>
</dbReference>
<organism evidence="7 8">
    <name type="scientific">Candidatus Gottesmanbacteria bacterium RIFCSPHIGHO2_02_FULL_40_13</name>
    <dbReference type="NCBI Taxonomy" id="1798384"/>
    <lineage>
        <taxon>Bacteria</taxon>
        <taxon>Candidatus Gottesmaniibacteriota</taxon>
    </lineage>
</organism>
<proteinExistence type="predicted"/>
<dbReference type="GO" id="GO:0032259">
    <property type="term" value="P:methylation"/>
    <property type="evidence" value="ECO:0007669"/>
    <property type="project" value="UniProtKB-KW"/>
</dbReference>
<evidence type="ECO:0000256" key="4">
    <source>
        <dbReference type="ARBA" id="ARBA00022747"/>
    </source>
</evidence>
<evidence type="ECO:0000313" key="7">
    <source>
        <dbReference type="EMBL" id="OGG20565.1"/>
    </source>
</evidence>
<dbReference type="CDD" id="cd02440">
    <property type="entry name" value="AdoMet_MTases"/>
    <property type="match status" value="1"/>
</dbReference>
<protein>
    <submittedName>
        <fullName evidence="7">Modification methylase</fullName>
    </submittedName>
</protein>
<dbReference type="InterPro" id="IPR054520">
    <property type="entry name" value="M_Eco57I_C"/>
</dbReference>
<keyword evidence="3" id="KW-0949">S-adenosyl-L-methionine</keyword>
<keyword evidence="2" id="KW-0808">Transferase</keyword>
<dbReference type="AlphaFoldDB" id="A0A1F6A7A8"/>
<evidence type="ECO:0000256" key="2">
    <source>
        <dbReference type="ARBA" id="ARBA00022679"/>
    </source>
</evidence>
<reference evidence="7 8" key="1">
    <citation type="journal article" date="2016" name="Nat. Commun.">
        <title>Thousands of microbial genomes shed light on interconnected biogeochemical processes in an aquifer system.</title>
        <authorList>
            <person name="Anantharaman K."/>
            <person name="Brown C.T."/>
            <person name="Hug L.A."/>
            <person name="Sharon I."/>
            <person name="Castelle C.J."/>
            <person name="Probst A.J."/>
            <person name="Thomas B.C."/>
            <person name="Singh A."/>
            <person name="Wilkins M.J."/>
            <person name="Karaoz U."/>
            <person name="Brodie E.L."/>
            <person name="Williams K.H."/>
            <person name="Hubbard S.S."/>
            <person name="Banfield J.F."/>
        </authorList>
    </citation>
    <scope>NUCLEOTIDE SEQUENCE [LARGE SCALE GENOMIC DNA]</scope>
</reference>
<dbReference type="PRINTS" id="PR00507">
    <property type="entry name" value="N12N6MTFRASE"/>
</dbReference>
<dbReference type="Pfam" id="PF02384">
    <property type="entry name" value="N6_Mtase"/>
    <property type="match status" value="1"/>
</dbReference>
<dbReference type="Pfam" id="PF22837">
    <property type="entry name" value="M_Eco57I_C"/>
    <property type="match status" value="1"/>
</dbReference>
<dbReference type="PANTHER" id="PTHR33841:SF5">
    <property type="entry name" value="DNA METHYLASE (MODIFICATION METHYLASE) (METHYLTRANSFERASE)-RELATED"/>
    <property type="match status" value="1"/>
</dbReference>
<sequence>MNFKINESEQKLRGGYYTPFDLAVFLTKWVRSIKPRTILEPSCGDGIFFEAIDKVHGMKGVSVLGFEINENEAKKAQIRAKNISAHIDIQIGDFLKWSLNNIRNNKLSYDAVVGNPPFIRYQYLPKEFQQRSEEIFNELNLSFTKHTNAWVPFVLASLAMLRPGGRLAMVVPAEIIHIIHAQSLRTYLGRECKRLVIIDPEELWFKNTLQGAVLLLAEKRSSTSAKAEGVGIYPVKQKEFLDIDPDIIFSSPKSLNGRTVAGKWTYALLDLSTRNLIDRLAEHPDIYRFNDIAEVDVGIVTGANDYFLVSDETVQKYDLSKWAHPMFGRSDHCHGIIYDERQHQENRKNGKPTNLIWFSNKPTNNSIAKKYIQYGEEQGLHLRYKCSVRSPWYSVPSVYATEIGMLKRSHDIPRLIFNKIGAFTTDTAYRIRVHNKASKQLVGFFLNSLTALSAELEGRHYGGGVLELVPSEIEKLLIPLPKKLTVNLANLDTAVKTLSAREVLEKQDHAVLKALRISLSDQQQLLNNWQKLHDRRQRISTDVGIN</sequence>
<dbReference type="Gene3D" id="3.40.50.150">
    <property type="entry name" value="Vaccinia Virus protein VP39"/>
    <property type="match status" value="1"/>
</dbReference>
<dbReference type="STRING" id="1798384.A3D03_00915"/>
<comment type="caution">
    <text evidence="7">The sequence shown here is derived from an EMBL/GenBank/DDBJ whole genome shotgun (WGS) entry which is preliminary data.</text>
</comment>
<evidence type="ECO:0000256" key="1">
    <source>
        <dbReference type="ARBA" id="ARBA00022603"/>
    </source>
</evidence>
<dbReference type="GO" id="GO:0008170">
    <property type="term" value="F:N-methyltransferase activity"/>
    <property type="evidence" value="ECO:0007669"/>
    <property type="project" value="InterPro"/>
</dbReference>
<name>A0A1F6A7A8_9BACT</name>
<keyword evidence="1 7" id="KW-0489">Methyltransferase</keyword>
<dbReference type="Proteomes" id="UP000177092">
    <property type="component" value="Unassembled WGS sequence"/>
</dbReference>
<dbReference type="EMBL" id="MFJN01000044">
    <property type="protein sequence ID" value="OGG20565.1"/>
    <property type="molecule type" value="Genomic_DNA"/>
</dbReference>
<dbReference type="PROSITE" id="PS00092">
    <property type="entry name" value="N6_MTASE"/>
    <property type="match status" value="1"/>
</dbReference>
<dbReference type="SUPFAM" id="SSF53335">
    <property type="entry name" value="S-adenosyl-L-methionine-dependent methyltransferases"/>
    <property type="match status" value="1"/>
</dbReference>
<dbReference type="GO" id="GO:0009007">
    <property type="term" value="F:site-specific DNA-methyltransferase (adenine-specific) activity"/>
    <property type="evidence" value="ECO:0007669"/>
    <property type="project" value="UniProtKB-EC"/>
</dbReference>
<evidence type="ECO:0000259" key="5">
    <source>
        <dbReference type="Pfam" id="PF02384"/>
    </source>
</evidence>
<dbReference type="InterPro" id="IPR029063">
    <property type="entry name" value="SAM-dependent_MTases_sf"/>
</dbReference>
<dbReference type="InterPro" id="IPR050953">
    <property type="entry name" value="N4_N6_ade-DNA_methylase"/>
</dbReference>
<dbReference type="GO" id="GO:0003677">
    <property type="term" value="F:DNA binding"/>
    <property type="evidence" value="ECO:0007669"/>
    <property type="project" value="InterPro"/>
</dbReference>
<feature type="domain" description="DNA methylase adenine-specific" evidence="5">
    <location>
        <begin position="7"/>
        <end position="222"/>
    </location>
</feature>
<dbReference type="PANTHER" id="PTHR33841">
    <property type="entry name" value="DNA METHYLTRANSFERASE YEEA-RELATED"/>
    <property type="match status" value="1"/>
</dbReference>
<gene>
    <name evidence="7" type="ORF">A3D03_00915</name>
</gene>
<evidence type="ECO:0000256" key="3">
    <source>
        <dbReference type="ARBA" id="ARBA00022691"/>
    </source>
</evidence>